<dbReference type="GeneID" id="8442030"/>
<organism evidence="9 10">
    <name type="scientific">Uncinocarpus reesii (strain UAMH 1704)</name>
    <dbReference type="NCBI Taxonomy" id="336963"/>
    <lineage>
        <taxon>Eukaryota</taxon>
        <taxon>Fungi</taxon>
        <taxon>Dikarya</taxon>
        <taxon>Ascomycota</taxon>
        <taxon>Pezizomycotina</taxon>
        <taxon>Eurotiomycetes</taxon>
        <taxon>Eurotiomycetidae</taxon>
        <taxon>Onygenales</taxon>
        <taxon>Onygenaceae</taxon>
        <taxon>Uncinocarpus</taxon>
    </lineage>
</organism>
<evidence type="ECO:0000256" key="8">
    <source>
        <dbReference type="SAM" id="MobiDB-lite"/>
    </source>
</evidence>
<dbReference type="PANTHER" id="PTHR11759">
    <property type="entry name" value="40S RIBOSOMAL PROTEIN S14/30S RIBOSOMAL PROTEIN S11"/>
    <property type="match status" value="1"/>
</dbReference>
<feature type="region of interest" description="Disordered" evidence="8">
    <location>
        <begin position="24"/>
        <end position="70"/>
    </location>
</feature>
<dbReference type="InterPro" id="IPR001971">
    <property type="entry name" value="Ribosomal_uS11"/>
</dbReference>
<comment type="function">
    <text evidence="6">Component of the mitochondrial ribosome (mitoribosome), a dedicated translation machinery responsible for the synthesis of mitochondrial genome-encoded proteins, including at least some of the essential transmembrane subunits of the mitochondrial respiratory chain. The mitoribosomes are attached to the mitochondrial inner membrane and translation products are cotranslationally integrated into the membrane.</text>
</comment>
<reference evidence="10" key="1">
    <citation type="journal article" date="2009" name="Genome Res.">
        <title>Comparative genomic analyses of the human fungal pathogens Coccidioides and their relatives.</title>
        <authorList>
            <person name="Sharpton T.J."/>
            <person name="Stajich J.E."/>
            <person name="Rounsley S.D."/>
            <person name="Gardner M.J."/>
            <person name="Wortman J.R."/>
            <person name="Jordar V.S."/>
            <person name="Maiti R."/>
            <person name="Kodira C.D."/>
            <person name="Neafsey D.E."/>
            <person name="Zeng Q."/>
            <person name="Hung C.-Y."/>
            <person name="McMahan C."/>
            <person name="Muszewska A."/>
            <person name="Grynberg M."/>
            <person name="Mandel M.A."/>
            <person name="Kellner E.M."/>
            <person name="Barker B.M."/>
            <person name="Galgiani J.N."/>
            <person name="Orbach M.J."/>
            <person name="Kirkland T.N."/>
            <person name="Cole G.T."/>
            <person name="Henn M.R."/>
            <person name="Birren B.W."/>
            <person name="Taylor J.W."/>
        </authorList>
    </citation>
    <scope>NUCLEOTIDE SEQUENCE [LARGE SCALE GENOMIC DNA]</scope>
    <source>
        <strain evidence="10">UAMH 1704</strain>
    </source>
</reference>
<feature type="compositionally biased region" description="Polar residues" evidence="8">
    <location>
        <begin position="24"/>
        <end position="37"/>
    </location>
</feature>
<dbReference type="HAMAP" id="MF_01310">
    <property type="entry name" value="Ribosomal_uS11"/>
    <property type="match status" value="1"/>
</dbReference>
<dbReference type="FunFam" id="3.30.420.80:FF:000011">
    <property type="entry name" value="37S ribosomal protein S18, mitochondrial"/>
    <property type="match status" value="1"/>
</dbReference>
<dbReference type="Pfam" id="PF00411">
    <property type="entry name" value="Ribosomal_S11"/>
    <property type="match status" value="1"/>
</dbReference>
<evidence type="ECO:0000256" key="2">
    <source>
        <dbReference type="ARBA" id="ARBA00006194"/>
    </source>
</evidence>
<dbReference type="GO" id="GO:0005739">
    <property type="term" value="C:mitochondrion"/>
    <property type="evidence" value="ECO:0007669"/>
    <property type="project" value="UniProtKB-SubCell"/>
</dbReference>
<accession>C4JQX4</accession>
<feature type="compositionally biased region" description="Low complexity" evidence="8">
    <location>
        <begin position="42"/>
        <end position="54"/>
    </location>
</feature>
<dbReference type="GO" id="GO:1990904">
    <property type="term" value="C:ribonucleoprotein complex"/>
    <property type="evidence" value="ECO:0007669"/>
    <property type="project" value="UniProtKB-KW"/>
</dbReference>
<dbReference type="SUPFAM" id="SSF53137">
    <property type="entry name" value="Translational machinery components"/>
    <property type="match status" value="1"/>
</dbReference>
<evidence type="ECO:0000256" key="3">
    <source>
        <dbReference type="ARBA" id="ARBA00022980"/>
    </source>
</evidence>
<dbReference type="InParanoid" id="C4JQX4"/>
<dbReference type="OrthoDB" id="1654884at2759"/>
<evidence type="ECO:0000256" key="5">
    <source>
        <dbReference type="ARBA" id="ARBA00023274"/>
    </source>
</evidence>
<protein>
    <recommendedName>
        <fullName evidence="7">Small ribosomal subunit protein uS11m</fullName>
    </recommendedName>
</protein>
<dbReference type="STRING" id="336963.C4JQX4"/>
<evidence type="ECO:0000313" key="9">
    <source>
        <dbReference type="EMBL" id="EEP78610.1"/>
    </source>
</evidence>
<dbReference type="HOGENOM" id="CLU_072439_0_0_1"/>
<dbReference type="KEGG" id="ure:UREG_03456"/>
<sequence>MNSVVVKRLAIALKRPFAPQQTPTFSSIFRPFSSTAPSRDIGTPSGGAPSTSPSELGKLSEDTAASSNGYTTEEIGARIAETLANPYRMTPPYHLHVYAHKHNTHLTLTRPNRDPMMSISCGSIGFRKSHRSGFDPAHQLSSYMMAKIQERGFLMDIKQLEVVMRGFGPGREAFTKVLLGPEGKKIRDKVVRVTDATRLKFGGTRSPTVRRLG</sequence>
<dbReference type="GO" id="GO:0003735">
    <property type="term" value="F:structural constituent of ribosome"/>
    <property type="evidence" value="ECO:0007669"/>
    <property type="project" value="InterPro"/>
</dbReference>
<evidence type="ECO:0000256" key="4">
    <source>
        <dbReference type="ARBA" id="ARBA00023128"/>
    </source>
</evidence>
<keyword evidence="10" id="KW-1185">Reference proteome</keyword>
<dbReference type="AlphaFoldDB" id="C4JQX4"/>
<gene>
    <name evidence="9" type="ORF">UREG_03456</name>
</gene>
<dbReference type="OMA" id="PMMSISC"/>
<keyword evidence="4" id="KW-0496">Mitochondrion</keyword>
<dbReference type="GO" id="GO:0006412">
    <property type="term" value="P:translation"/>
    <property type="evidence" value="ECO:0007669"/>
    <property type="project" value="InterPro"/>
</dbReference>
<dbReference type="eggNOG" id="ENOG502S752">
    <property type="taxonomic scope" value="Eukaryota"/>
</dbReference>
<keyword evidence="3" id="KW-0689">Ribosomal protein</keyword>
<evidence type="ECO:0000256" key="6">
    <source>
        <dbReference type="ARBA" id="ARBA00037226"/>
    </source>
</evidence>
<dbReference type="InterPro" id="IPR036967">
    <property type="entry name" value="Ribosomal_uS11_sf"/>
</dbReference>
<evidence type="ECO:0000256" key="7">
    <source>
        <dbReference type="ARBA" id="ARBA00070326"/>
    </source>
</evidence>
<dbReference type="EMBL" id="CH476616">
    <property type="protein sequence ID" value="EEP78610.1"/>
    <property type="molecule type" value="Genomic_DNA"/>
</dbReference>
<dbReference type="RefSeq" id="XP_002543939.1">
    <property type="nucleotide sequence ID" value="XM_002543893.1"/>
</dbReference>
<proteinExistence type="inferred from homology"/>
<comment type="subcellular location">
    <subcellularLocation>
        <location evidence="1">Mitochondrion</location>
    </subcellularLocation>
</comment>
<dbReference type="VEuPathDB" id="FungiDB:UREG_03456"/>
<comment type="similarity">
    <text evidence="2">Belongs to the universal ribosomal protein uS11 family.</text>
</comment>
<evidence type="ECO:0000313" key="10">
    <source>
        <dbReference type="Proteomes" id="UP000002058"/>
    </source>
</evidence>
<dbReference type="GO" id="GO:0005840">
    <property type="term" value="C:ribosome"/>
    <property type="evidence" value="ECO:0007669"/>
    <property type="project" value="UniProtKB-KW"/>
</dbReference>
<dbReference type="Gene3D" id="3.30.420.80">
    <property type="entry name" value="Ribosomal protein S11"/>
    <property type="match status" value="1"/>
</dbReference>
<dbReference type="Proteomes" id="UP000002058">
    <property type="component" value="Unassembled WGS sequence"/>
</dbReference>
<name>C4JQX4_UNCRE</name>
<evidence type="ECO:0000256" key="1">
    <source>
        <dbReference type="ARBA" id="ARBA00004173"/>
    </source>
</evidence>
<keyword evidence="5" id="KW-0687">Ribonucleoprotein</keyword>
<dbReference type="FunCoup" id="C4JQX4">
    <property type="interactions" value="138"/>
</dbReference>